<accession>A0AA35JNU2</accession>
<reference evidence="2" key="1">
    <citation type="submission" date="2022-12" db="EMBL/GenBank/DDBJ databases">
        <authorList>
            <person name="Alioto T."/>
            <person name="Alioto T."/>
            <person name="Gomez Garrido J."/>
        </authorList>
    </citation>
    <scope>NUCLEOTIDE SEQUENCE</scope>
</reference>
<dbReference type="Proteomes" id="UP001178461">
    <property type="component" value="Chromosome 1"/>
</dbReference>
<feature type="compositionally biased region" description="Basic residues" evidence="1">
    <location>
        <begin position="55"/>
        <end position="71"/>
    </location>
</feature>
<keyword evidence="3" id="KW-1185">Reference proteome</keyword>
<evidence type="ECO:0000313" key="3">
    <source>
        <dbReference type="Proteomes" id="UP001178461"/>
    </source>
</evidence>
<dbReference type="AlphaFoldDB" id="A0AA35JNU2"/>
<sequence>MMRLSTYSLGEACWGAGILEALNHIRLPTKHKSSPSAALKLRSPGLDPSPLGSRSRSRSRHGQAAPRRRRAYAPGRRLQGETKWTGEVRKAR</sequence>
<dbReference type="EMBL" id="OX395126">
    <property type="protein sequence ID" value="CAI5762960.1"/>
    <property type="molecule type" value="Genomic_DNA"/>
</dbReference>
<protein>
    <submittedName>
        <fullName evidence="2">Uncharacterized protein</fullName>
    </submittedName>
</protein>
<evidence type="ECO:0000256" key="1">
    <source>
        <dbReference type="SAM" id="MobiDB-lite"/>
    </source>
</evidence>
<feature type="region of interest" description="Disordered" evidence="1">
    <location>
        <begin position="30"/>
        <end position="92"/>
    </location>
</feature>
<name>A0AA35JNU2_9SAUR</name>
<gene>
    <name evidence="2" type="ORF">PODLI_1B037541</name>
</gene>
<feature type="compositionally biased region" description="Basic and acidic residues" evidence="1">
    <location>
        <begin position="78"/>
        <end position="92"/>
    </location>
</feature>
<organism evidence="2 3">
    <name type="scientific">Podarcis lilfordi</name>
    <name type="common">Lilford's wall lizard</name>
    <dbReference type="NCBI Taxonomy" id="74358"/>
    <lineage>
        <taxon>Eukaryota</taxon>
        <taxon>Metazoa</taxon>
        <taxon>Chordata</taxon>
        <taxon>Craniata</taxon>
        <taxon>Vertebrata</taxon>
        <taxon>Euteleostomi</taxon>
        <taxon>Lepidosauria</taxon>
        <taxon>Squamata</taxon>
        <taxon>Bifurcata</taxon>
        <taxon>Unidentata</taxon>
        <taxon>Episquamata</taxon>
        <taxon>Laterata</taxon>
        <taxon>Lacertibaenia</taxon>
        <taxon>Lacertidae</taxon>
        <taxon>Podarcis</taxon>
    </lineage>
</organism>
<evidence type="ECO:0000313" key="2">
    <source>
        <dbReference type="EMBL" id="CAI5762960.1"/>
    </source>
</evidence>
<proteinExistence type="predicted"/>